<dbReference type="InterPro" id="IPR036770">
    <property type="entry name" value="Ankyrin_rpt-contain_sf"/>
</dbReference>
<evidence type="ECO:0000256" key="9">
    <source>
        <dbReference type="SAM" id="MobiDB-lite"/>
    </source>
</evidence>
<dbReference type="STRING" id="1229662.W3WNI2"/>
<dbReference type="SUPFAM" id="SSF53474">
    <property type="entry name" value="alpha/beta-Hydrolases"/>
    <property type="match status" value="1"/>
</dbReference>
<evidence type="ECO:0000256" key="7">
    <source>
        <dbReference type="ARBA" id="ARBA00023289"/>
    </source>
</evidence>
<dbReference type="SMART" id="SM00248">
    <property type="entry name" value="ANK"/>
    <property type="match status" value="7"/>
</dbReference>
<dbReference type="KEGG" id="pfy:PFICI_12288"/>
<dbReference type="EMBL" id="KI912118">
    <property type="protein sequence ID" value="ETS75344.1"/>
    <property type="molecule type" value="Genomic_DNA"/>
</dbReference>
<dbReference type="InterPro" id="IPR002110">
    <property type="entry name" value="Ankyrin_rpt"/>
</dbReference>
<keyword evidence="6" id="KW-0449">Lipoprotein</keyword>
<dbReference type="SMART" id="SM00173">
    <property type="entry name" value="RAS"/>
    <property type="match status" value="1"/>
</dbReference>
<feature type="repeat" description="ANK" evidence="8">
    <location>
        <begin position="330"/>
        <end position="362"/>
    </location>
</feature>
<dbReference type="OMA" id="THASICK"/>
<evidence type="ECO:0000256" key="2">
    <source>
        <dbReference type="ARBA" id="ARBA00008344"/>
    </source>
</evidence>
<sequence>MVGKLKTHKLVVVGDAGVGKTALVIQISLEHFVDSYDPTIEDSYRKQVVIDGIPCMLEILDTAGQEEYSALRDQWIRDGEGFIIAYCICSRSGFARVKRFYEQIRRIKDSTISQLNGAAEAPLRPPVPILLVGNKADRVTEREVSTQEGHGLAASLGIDFMEVSAKSDYNVQKCFYDVVRQLRRQHGEAPGQGPGQGLSGSTDYQMTRTIWGARRISVPASEKSTEAGRSRLAASLISAAKSNNERLVLALIEAGVDANTQSGSDGSPLHVSAALGHANIVNILLKKGAAVNARGPAGAPPLQLAAAEGHLAIVRLLIHKGALIGQTSSLHGTALMAAASRGRAEVTRFLLKKGASVSVVGGPYGNALQAASWNGNPEVIKYLLDAGADVRARGDGDCTALQVAALAGKAKAVQILLSRGAKIDIDDQNGKHGSAIAAATKGGHFEAVTLLLEAGARPWDPYTCAAPALEEQHDADEVVGAPRPANTDAQTTARIPGTESTATRESSESQSNEASSTGLFSSERATFSSTPTSTPPPTSAQMYRAPQVSSQSEIWGPSVYSNLRIRPTISVHGFSTIHDSPNATVDIVFIHGLQGHPEKTWSYNGGGPTTKPSPLRRLFRSASTSIVEDSHNIYWPYDLLAQTQDFANTRMMAWGYDTKVVRDFFGTSDQQNISQHGNNLLVSLQQERKSNPQRPLIFVAHSLGGIVLKVALDNSRRSQHQPQYLDIYKSTKGIVFLGTPHGGAGVADWGVIASKITKCALQSPSDRVLRGLTPNSELLENLRKNFLQMLEDDHFSIHSFYETQPILGLYGLNSLVVPYDSSLVGHARKEVSLGLPGNHSQICKFRGADDPGYRAVFGALQDYVLEATRSASVPSSGNAR</sequence>
<dbReference type="NCBIfam" id="TIGR00231">
    <property type="entry name" value="small_GTP"/>
    <property type="match status" value="1"/>
</dbReference>
<dbReference type="SMART" id="SM00175">
    <property type="entry name" value="RAB"/>
    <property type="match status" value="1"/>
</dbReference>
<dbReference type="GO" id="GO:0003924">
    <property type="term" value="F:GTPase activity"/>
    <property type="evidence" value="ECO:0007669"/>
    <property type="project" value="InterPro"/>
</dbReference>
<feature type="compositionally biased region" description="Low complexity" evidence="9">
    <location>
        <begin position="498"/>
        <end position="516"/>
    </location>
</feature>
<keyword evidence="7" id="KW-0636">Prenylation</keyword>
<dbReference type="GO" id="GO:0005525">
    <property type="term" value="F:GTP binding"/>
    <property type="evidence" value="ECO:0007669"/>
    <property type="project" value="UniProtKB-KW"/>
</dbReference>
<dbReference type="Gene3D" id="1.25.40.20">
    <property type="entry name" value="Ankyrin repeat-containing domain"/>
    <property type="match status" value="2"/>
</dbReference>
<dbReference type="AlphaFoldDB" id="W3WNI2"/>
<dbReference type="OrthoDB" id="194358at2759"/>
<feature type="repeat" description="ANK" evidence="8">
    <location>
        <begin position="396"/>
        <end position="428"/>
    </location>
</feature>
<evidence type="ECO:0000256" key="4">
    <source>
        <dbReference type="ARBA" id="ARBA00022741"/>
    </source>
</evidence>
<keyword evidence="11" id="KW-1185">Reference proteome</keyword>
<dbReference type="InterPro" id="IPR020849">
    <property type="entry name" value="Small_GTPase_Ras-type"/>
</dbReference>
<evidence type="ECO:0000256" key="1">
    <source>
        <dbReference type="ARBA" id="ARBA00004342"/>
    </source>
</evidence>
<feature type="repeat" description="ANK" evidence="8">
    <location>
        <begin position="297"/>
        <end position="329"/>
    </location>
</feature>
<dbReference type="SMART" id="SM00174">
    <property type="entry name" value="RHO"/>
    <property type="match status" value="1"/>
</dbReference>
<protein>
    <submittedName>
        <fullName evidence="10">Uncharacterized protein</fullName>
    </submittedName>
</protein>
<dbReference type="PROSITE" id="PS50088">
    <property type="entry name" value="ANK_REPEAT"/>
    <property type="match status" value="5"/>
</dbReference>
<dbReference type="Gene3D" id="3.40.50.1820">
    <property type="entry name" value="alpha/beta hydrolase"/>
    <property type="match status" value="1"/>
</dbReference>
<dbReference type="FunFam" id="3.40.50.300:FF:000654">
    <property type="entry name" value="Small g-protein ras2"/>
    <property type="match status" value="1"/>
</dbReference>
<dbReference type="eggNOG" id="KOG0504">
    <property type="taxonomic scope" value="Eukaryota"/>
</dbReference>
<reference evidence="11" key="1">
    <citation type="journal article" date="2015" name="BMC Genomics">
        <title>Genomic and transcriptomic analysis of the endophytic fungus Pestalotiopsis fici reveals its lifestyle and high potential for synthesis of natural products.</title>
        <authorList>
            <person name="Wang X."/>
            <person name="Zhang X."/>
            <person name="Liu L."/>
            <person name="Xiang M."/>
            <person name="Wang W."/>
            <person name="Sun X."/>
            <person name="Che Y."/>
            <person name="Guo L."/>
            <person name="Liu G."/>
            <person name="Guo L."/>
            <person name="Wang C."/>
            <person name="Yin W.B."/>
            <person name="Stadler M."/>
            <person name="Zhang X."/>
            <person name="Liu X."/>
        </authorList>
    </citation>
    <scope>NUCLEOTIDE SEQUENCE [LARGE SCALE GENOMIC DNA]</scope>
    <source>
        <strain evidence="11">W106-1 / CGMCC3.15140</strain>
    </source>
</reference>
<dbReference type="GO" id="GO:0005886">
    <property type="term" value="C:plasma membrane"/>
    <property type="evidence" value="ECO:0007669"/>
    <property type="project" value="UniProtKB-SubCell"/>
</dbReference>
<feature type="repeat" description="ANK" evidence="8">
    <location>
        <begin position="366"/>
        <end position="395"/>
    </location>
</feature>
<dbReference type="Pfam" id="PF12796">
    <property type="entry name" value="Ank_2"/>
    <property type="match status" value="3"/>
</dbReference>
<evidence type="ECO:0000256" key="5">
    <source>
        <dbReference type="ARBA" id="ARBA00023134"/>
    </source>
</evidence>
<dbReference type="PROSITE" id="PS51420">
    <property type="entry name" value="RHO"/>
    <property type="match status" value="1"/>
</dbReference>
<dbReference type="InterPro" id="IPR001806">
    <property type="entry name" value="Small_GTPase"/>
</dbReference>
<dbReference type="PANTHER" id="PTHR24070">
    <property type="entry name" value="RAS, DI-RAS, AND RHEB FAMILY MEMBERS OF SMALL GTPASE SUPERFAMILY"/>
    <property type="match status" value="1"/>
</dbReference>
<comment type="subcellular location">
    <subcellularLocation>
        <location evidence="1">Cell membrane</location>
        <topology evidence="1">Lipid-anchor</topology>
        <orientation evidence="1">Cytoplasmic side</orientation>
    </subcellularLocation>
</comment>
<dbReference type="InterPro" id="IPR005225">
    <property type="entry name" value="Small_GTP-bd"/>
</dbReference>
<keyword evidence="8" id="KW-0040">ANK repeat</keyword>
<dbReference type="HOGENOM" id="CLU_015809_0_0_1"/>
<dbReference type="SUPFAM" id="SSF48403">
    <property type="entry name" value="Ankyrin repeat"/>
    <property type="match status" value="1"/>
</dbReference>
<dbReference type="InParanoid" id="W3WNI2"/>
<name>W3WNI2_PESFW</name>
<evidence type="ECO:0000256" key="6">
    <source>
        <dbReference type="ARBA" id="ARBA00023288"/>
    </source>
</evidence>
<accession>W3WNI2</accession>
<keyword evidence="5" id="KW-0342">GTP-binding</keyword>
<evidence type="ECO:0000256" key="8">
    <source>
        <dbReference type="PROSITE-ProRule" id="PRU00023"/>
    </source>
</evidence>
<comment type="similarity">
    <text evidence="2">Belongs to the small GTPase superfamily. Ras family.</text>
</comment>
<feature type="repeat" description="ANK" evidence="8">
    <location>
        <begin position="264"/>
        <end position="296"/>
    </location>
</feature>
<dbReference type="InterPro" id="IPR027417">
    <property type="entry name" value="P-loop_NTPase"/>
</dbReference>
<dbReference type="GeneID" id="19277301"/>
<evidence type="ECO:0000313" key="10">
    <source>
        <dbReference type="EMBL" id="ETS75344.1"/>
    </source>
</evidence>
<dbReference type="PRINTS" id="PR00449">
    <property type="entry name" value="RASTRNSFRMNG"/>
</dbReference>
<organism evidence="10 11">
    <name type="scientific">Pestalotiopsis fici (strain W106-1 / CGMCC3.15140)</name>
    <dbReference type="NCBI Taxonomy" id="1229662"/>
    <lineage>
        <taxon>Eukaryota</taxon>
        <taxon>Fungi</taxon>
        <taxon>Dikarya</taxon>
        <taxon>Ascomycota</taxon>
        <taxon>Pezizomycotina</taxon>
        <taxon>Sordariomycetes</taxon>
        <taxon>Xylariomycetidae</taxon>
        <taxon>Amphisphaeriales</taxon>
        <taxon>Sporocadaceae</taxon>
        <taxon>Pestalotiopsis</taxon>
    </lineage>
</organism>
<dbReference type="Pfam" id="PF00071">
    <property type="entry name" value="Ras"/>
    <property type="match status" value="1"/>
</dbReference>
<keyword evidence="3" id="KW-0488">Methylation</keyword>
<feature type="compositionally biased region" description="Polar residues" evidence="9">
    <location>
        <begin position="517"/>
        <end position="527"/>
    </location>
</feature>
<proteinExistence type="inferred from homology"/>
<dbReference type="PRINTS" id="PR01415">
    <property type="entry name" value="ANKYRIN"/>
</dbReference>
<dbReference type="Proteomes" id="UP000030651">
    <property type="component" value="Unassembled WGS sequence"/>
</dbReference>
<dbReference type="InterPro" id="IPR029058">
    <property type="entry name" value="AB_hydrolase_fold"/>
</dbReference>
<dbReference type="SMART" id="SM00176">
    <property type="entry name" value="RAN"/>
    <property type="match status" value="1"/>
</dbReference>
<dbReference type="GO" id="GO:0007165">
    <property type="term" value="P:signal transduction"/>
    <property type="evidence" value="ECO:0007669"/>
    <property type="project" value="InterPro"/>
</dbReference>
<evidence type="ECO:0000313" key="11">
    <source>
        <dbReference type="Proteomes" id="UP000030651"/>
    </source>
</evidence>
<dbReference type="Gene3D" id="3.40.50.300">
    <property type="entry name" value="P-loop containing nucleotide triphosphate hydrolases"/>
    <property type="match status" value="1"/>
</dbReference>
<dbReference type="eggNOG" id="KOG0395">
    <property type="taxonomic scope" value="Eukaryota"/>
</dbReference>
<feature type="region of interest" description="Disordered" evidence="9">
    <location>
        <begin position="480"/>
        <end position="548"/>
    </location>
</feature>
<dbReference type="SUPFAM" id="SSF52540">
    <property type="entry name" value="P-loop containing nucleoside triphosphate hydrolases"/>
    <property type="match status" value="1"/>
</dbReference>
<dbReference type="eggNOG" id="KOG2029">
    <property type="taxonomic scope" value="Eukaryota"/>
</dbReference>
<dbReference type="PROSITE" id="PS51419">
    <property type="entry name" value="RAB"/>
    <property type="match status" value="1"/>
</dbReference>
<dbReference type="PROSITE" id="PS50297">
    <property type="entry name" value="ANK_REP_REGION"/>
    <property type="match status" value="4"/>
</dbReference>
<gene>
    <name evidence="10" type="ORF">PFICI_12288</name>
</gene>
<dbReference type="RefSeq" id="XP_007839060.1">
    <property type="nucleotide sequence ID" value="XM_007840869.1"/>
</dbReference>
<evidence type="ECO:0000256" key="3">
    <source>
        <dbReference type="ARBA" id="ARBA00022481"/>
    </source>
</evidence>
<dbReference type="PROSITE" id="PS51421">
    <property type="entry name" value="RAS"/>
    <property type="match status" value="1"/>
</dbReference>
<keyword evidence="4" id="KW-0547">Nucleotide-binding</keyword>